<dbReference type="PANTHER" id="PTHR30514">
    <property type="entry name" value="GLUCOKINASE"/>
    <property type="match status" value="1"/>
</dbReference>
<gene>
    <name evidence="6" type="ORF">GUY60_03015</name>
</gene>
<dbReference type="InterPro" id="IPR001347">
    <property type="entry name" value="SIS_dom"/>
</dbReference>
<dbReference type="InterPro" id="IPR035472">
    <property type="entry name" value="RpiR-like_SIS"/>
</dbReference>
<evidence type="ECO:0000256" key="3">
    <source>
        <dbReference type="ARBA" id="ARBA00023163"/>
    </source>
</evidence>
<dbReference type="InterPro" id="IPR009057">
    <property type="entry name" value="Homeodomain-like_sf"/>
</dbReference>
<dbReference type="GO" id="GO:0097367">
    <property type="term" value="F:carbohydrate derivative binding"/>
    <property type="evidence" value="ECO:0007669"/>
    <property type="project" value="InterPro"/>
</dbReference>
<evidence type="ECO:0000256" key="1">
    <source>
        <dbReference type="ARBA" id="ARBA00023015"/>
    </source>
</evidence>
<keyword evidence="2" id="KW-0238">DNA-binding</keyword>
<keyword evidence="7" id="KW-1185">Reference proteome</keyword>
<dbReference type="SUPFAM" id="SSF46689">
    <property type="entry name" value="Homeodomain-like"/>
    <property type="match status" value="1"/>
</dbReference>
<sequence>MIETWLRNQEGYAALGPQAERVVRVLVREPHFASYASAREVAERAGANTSTVVRTCQQLGFDGWPALREGLRDLYLDGLTGAGGAPSTAQDAAARMLQRDAANVQALMAAESVEAIRRVAEAIRSSRRTLVVGSGTAAAPAHILGHLGTIMGYDIQLALGSPTVQAARLSHLQAGDCVIAINVWRLTRALRGLTRLAREQGATVCVLTDLHSSPLAEDADHLLVTPIEGLHSTPSLTAMVSAVQAIVAELGTSADRLRSVGRVEHAWNELDLMDDQP</sequence>
<evidence type="ECO:0000313" key="7">
    <source>
        <dbReference type="Proteomes" id="UP000598297"/>
    </source>
</evidence>
<name>A0A964UJN9_9ACTN</name>
<dbReference type="Gene3D" id="1.10.10.10">
    <property type="entry name" value="Winged helix-like DNA-binding domain superfamily/Winged helix DNA-binding domain"/>
    <property type="match status" value="1"/>
</dbReference>
<dbReference type="InterPro" id="IPR036388">
    <property type="entry name" value="WH-like_DNA-bd_sf"/>
</dbReference>
<dbReference type="Gene3D" id="3.40.50.10490">
    <property type="entry name" value="Glucose-6-phosphate isomerase like protein, domain 1"/>
    <property type="match status" value="1"/>
</dbReference>
<keyword evidence="1" id="KW-0805">Transcription regulation</keyword>
<dbReference type="GO" id="GO:1901135">
    <property type="term" value="P:carbohydrate derivative metabolic process"/>
    <property type="evidence" value="ECO:0007669"/>
    <property type="project" value="InterPro"/>
</dbReference>
<dbReference type="InterPro" id="IPR047640">
    <property type="entry name" value="RpiR-like"/>
</dbReference>
<evidence type="ECO:0000256" key="2">
    <source>
        <dbReference type="ARBA" id="ARBA00023125"/>
    </source>
</evidence>
<dbReference type="GO" id="GO:0003677">
    <property type="term" value="F:DNA binding"/>
    <property type="evidence" value="ECO:0007669"/>
    <property type="project" value="UniProtKB-KW"/>
</dbReference>
<dbReference type="OrthoDB" id="3812176at2"/>
<dbReference type="SUPFAM" id="SSF53697">
    <property type="entry name" value="SIS domain"/>
    <property type="match status" value="1"/>
</dbReference>
<proteinExistence type="predicted"/>
<dbReference type="PROSITE" id="PS51464">
    <property type="entry name" value="SIS"/>
    <property type="match status" value="1"/>
</dbReference>
<dbReference type="PROSITE" id="PS51071">
    <property type="entry name" value="HTH_RPIR"/>
    <property type="match status" value="1"/>
</dbReference>
<dbReference type="GO" id="GO:0003700">
    <property type="term" value="F:DNA-binding transcription factor activity"/>
    <property type="evidence" value="ECO:0007669"/>
    <property type="project" value="InterPro"/>
</dbReference>
<protein>
    <submittedName>
        <fullName evidence="6">SIS domain-containing protein</fullName>
    </submittedName>
</protein>
<evidence type="ECO:0000313" key="6">
    <source>
        <dbReference type="EMBL" id="NBE50414.1"/>
    </source>
</evidence>
<dbReference type="CDD" id="cd05013">
    <property type="entry name" value="SIS_RpiR"/>
    <property type="match status" value="1"/>
</dbReference>
<evidence type="ECO:0000259" key="5">
    <source>
        <dbReference type="PROSITE" id="PS51464"/>
    </source>
</evidence>
<dbReference type="EMBL" id="JAAAHS010000011">
    <property type="protein sequence ID" value="NBE50414.1"/>
    <property type="molecule type" value="Genomic_DNA"/>
</dbReference>
<dbReference type="Proteomes" id="UP000598297">
    <property type="component" value="Unassembled WGS sequence"/>
</dbReference>
<evidence type="ECO:0000259" key="4">
    <source>
        <dbReference type="PROSITE" id="PS51071"/>
    </source>
</evidence>
<dbReference type="AlphaFoldDB" id="A0A964UJN9"/>
<feature type="domain" description="HTH rpiR-type" evidence="4">
    <location>
        <begin position="2"/>
        <end position="78"/>
    </location>
</feature>
<dbReference type="InterPro" id="IPR000281">
    <property type="entry name" value="HTH_RpiR"/>
</dbReference>
<reference evidence="6" key="1">
    <citation type="submission" date="2020-01" db="EMBL/GenBank/DDBJ databases">
        <title>Whole-genome analyses of novel actinobacteria.</title>
        <authorList>
            <person name="Sahin N."/>
        </authorList>
    </citation>
    <scope>NUCLEOTIDE SEQUENCE</scope>
    <source>
        <strain evidence="6">YC537</strain>
    </source>
</reference>
<dbReference type="InterPro" id="IPR046348">
    <property type="entry name" value="SIS_dom_sf"/>
</dbReference>
<comment type="caution">
    <text evidence="6">The sequence shown here is derived from an EMBL/GenBank/DDBJ whole genome shotgun (WGS) entry which is preliminary data.</text>
</comment>
<dbReference type="Pfam" id="PF01418">
    <property type="entry name" value="HTH_6"/>
    <property type="match status" value="1"/>
</dbReference>
<organism evidence="6 7">
    <name type="scientific">Streptomyces boluensis</name>
    <dbReference type="NCBI Taxonomy" id="1775135"/>
    <lineage>
        <taxon>Bacteria</taxon>
        <taxon>Bacillati</taxon>
        <taxon>Actinomycetota</taxon>
        <taxon>Actinomycetes</taxon>
        <taxon>Kitasatosporales</taxon>
        <taxon>Streptomycetaceae</taxon>
        <taxon>Streptomyces</taxon>
    </lineage>
</organism>
<dbReference type="PANTHER" id="PTHR30514:SF18">
    <property type="entry name" value="RPIR-FAMILY TRANSCRIPTIONAL REGULATOR"/>
    <property type="match status" value="1"/>
</dbReference>
<accession>A0A964UJN9</accession>
<dbReference type="Pfam" id="PF01380">
    <property type="entry name" value="SIS"/>
    <property type="match status" value="1"/>
</dbReference>
<keyword evidence="3" id="KW-0804">Transcription</keyword>
<feature type="domain" description="SIS" evidence="5">
    <location>
        <begin position="119"/>
        <end position="252"/>
    </location>
</feature>